<dbReference type="Gene3D" id="2.40.50.140">
    <property type="entry name" value="Nucleic acid-binding proteins"/>
    <property type="match status" value="3"/>
</dbReference>
<sequence>MTIGSKYGIQIIAVKQECPEADEQEIIEEFRRYEDEFLIPPEDALRSVIRKFQLASGKQVSSPSLEKVEKKVTNFSELSSDDKNVTLEVSVVSYTPRMQMVRGEEKQIAFGWIEDNPWEETSKRERWDFKDWGQHSENLRPNSIVRLEGVSVNEWNDKKSININRSSRVTILSEGDSNVIPSINEPLEISELIKNEGFGSTVGRIISIKPDIIVKKDGTGSLDIFRGRISDLSGSVGFLSWVPFDFESGDLVKMENISIRKFRDTPEINISNDAKIELYIDNSFPKMDDLVHTVESNISDLRNGMRDIKITVQIDSWSQRKFTSEDGTERIVRSGDIIDPSGRCRLTAWCDFNPNKGDFVELSSARVQFWQGSPDLVIDDLNQVKEITNPPWEAINPEDHWVDVDLNDLVNGGSRRGIQTSGNIISIRQDSGIIYRCPECRRVLRDDVCSEHGNVQGKEDLRLRFVLDNGISNASLLLSMEPSEDFLSKKFDDVKEQISVSGKDQFISSLRNMLFSKKVEIRGRALVDNQGTMILAEKMTISDYDKSKEANRVMEKWGVVL</sequence>
<keyword evidence="1" id="KW-0378">Hydrolase</keyword>
<keyword evidence="1" id="KW-0547">Nucleotide-binding</keyword>
<name>A0A1B1TEJ0_9ARCH</name>
<dbReference type="AlphaFoldDB" id="A0A1B1TEJ0"/>
<keyword evidence="1" id="KW-0347">Helicase</keyword>
<dbReference type="EMBL" id="KP211901">
    <property type="protein sequence ID" value="ANV80684.1"/>
    <property type="molecule type" value="Genomic_DNA"/>
</dbReference>
<proteinExistence type="predicted"/>
<accession>A0A1B1TEJ0</accession>
<reference evidence="1" key="1">
    <citation type="submission" date="2014-11" db="EMBL/GenBank/DDBJ databases">
        <authorList>
            <person name="Zhu J."/>
            <person name="Qi W."/>
            <person name="Song R."/>
        </authorList>
    </citation>
    <scope>NUCLEOTIDE SEQUENCE</scope>
</reference>
<protein>
    <submittedName>
        <fullName evidence="1">Nucleic acid binding OB-fold tRNA/helicase-type protein (RFA1, RPA1, rpa)</fullName>
    </submittedName>
</protein>
<organism evidence="1">
    <name type="scientific">uncultured Poseidoniia archaeon</name>
    <dbReference type="NCBI Taxonomy" id="1697135"/>
    <lineage>
        <taxon>Archaea</taxon>
        <taxon>Methanobacteriati</taxon>
        <taxon>Thermoplasmatota</taxon>
        <taxon>Candidatus Poseidoniia</taxon>
        <taxon>environmental samples</taxon>
    </lineage>
</organism>
<dbReference type="SUPFAM" id="SSF50249">
    <property type="entry name" value="Nucleic acid-binding proteins"/>
    <property type="match status" value="4"/>
</dbReference>
<evidence type="ECO:0000313" key="1">
    <source>
        <dbReference type="EMBL" id="ANV80684.1"/>
    </source>
</evidence>
<dbReference type="InterPro" id="IPR012340">
    <property type="entry name" value="NA-bd_OB-fold"/>
</dbReference>
<keyword evidence="1" id="KW-0067">ATP-binding</keyword>
<reference evidence="1" key="2">
    <citation type="journal article" date="2015" name="ISME J.">
        <title>A new class of marine Euryarchaeota group II from the Mediterranean deep chlorophyll maximum.</title>
        <authorList>
            <person name="Martin-Cuadrado A.B."/>
            <person name="Garcia-Heredia I."/>
            <person name="Molto A.G."/>
            <person name="Lopez-Ubeda R."/>
            <person name="Kimes N."/>
            <person name="Lopez-Garcia P."/>
            <person name="Moreira D."/>
            <person name="Rodriguez-Valera F."/>
        </authorList>
    </citation>
    <scope>NUCLEOTIDE SEQUENCE</scope>
</reference>
<dbReference type="GO" id="GO:0004386">
    <property type="term" value="F:helicase activity"/>
    <property type="evidence" value="ECO:0007669"/>
    <property type="project" value="UniProtKB-KW"/>
</dbReference>